<dbReference type="RefSeq" id="WP_244524991.1">
    <property type="nucleotide sequence ID" value="NZ_FNTI01000001.1"/>
</dbReference>
<evidence type="ECO:0000313" key="5">
    <source>
        <dbReference type="EMBL" id="SEB85090.1"/>
    </source>
</evidence>
<dbReference type="Pfam" id="PF00132">
    <property type="entry name" value="Hexapep"/>
    <property type="match status" value="1"/>
</dbReference>
<evidence type="ECO:0000256" key="2">
    <source>
        <dbReference type="ARBA" id="ARBA00007947"/>
    </source>
</evidence>
<dbReference type="PANTHER" id="PTHR43584:SF8">
    <property type="entry name" value="N-ACETYLMURAMATE ALPHA-1-PHOSPHATE URIDYLYLTRANSFERASE"/>
    <property type="match status" value="1"/>
</dbReference>
<evidence type="ECO:0000256" key="1">
    <source>
        <dbReference type="ARBA" id="ARBA00007707"/>
    </source>
</evidence>
<dbReference type="Gene3D" id="2.160.10.10">
    <property type="entry name" value="Hexapeptide repeat proteins"/>
    <property type="match status" value="1"/>
</dbReference>
<evidence type="ECO:0000256" key="3">
    <source>
        <dbReference type="ARBA" id="ARBA00022679"/>
    </source>
</evidence>
<dbReference type="PANTHER" id="PTHR43584">
    <property type="entry name" value="NUCLEOTIDYL TRANSFERASE"/>
    <property type="match status" value="1"/>
</dbReference>
<proteinExistence type="inferred from homology"/>
<dbReference type="GO" id="GO:0016779">
    <property type="term" value="F:nucleotidyltransferase activity"/>
    <property type="evidence" value="ECO:0007669"/>
    <property type="project" value="UniProtKB-ARBA"/>
</dbReference>
<accession>A0A1M7JZH2</accession>
<dbReference type="EMBL" id="FNTI01000001">
    <property type="protein sequence ID" value="SEB85090.1"/>
    <property type="molecule type" value="Genomic_DNA"/>
</dbReference>
<dbReference type="GO" id="GO:0016746">
    <property type="term" value="F:acyltransferase activity"/>
    <property type="evidence" value="ECO:0007669"/>
    <property type="project" value="UniProtKB-KW"/>
</dbReference>
<sequence>MIEAHIAGFRSSALGEFSGSMPWELTLGSIGIVERLLSGLREGYDVRDSVATHRTSAIENGAIIKGPAVIGPDCFIAAGAYVRGGCWLEANCILGPGVELKSSFVFNGSKLAHFNFVGDSLLGCGVNLEAGSIIANYRNERAGPAISFFYNGKRFDTGVEKFGALVGDHTRIGANAVVAPGAVLAPATIVKRLSLIDQGIAEA</sequence>
<dbReference type="InterPro" id="IPR050065">
    <property type="entry name" value="GlmU-like"/>
</dbReference>
<dbReference type="SUPFAM" id="SSF51161">
    <property type="entry name" value="Trimeric LpxA-like enzymes"/>
    <property type="match status" value="1"/>
</dbReference>
<evidence type="ECO:0000313" key="6">
    <source>
        <dbReference type="Proteomes" id="UP000183208"/>
    </source>
</evidence>
<keyword evidence="3 5" id="KW-0808">Transferase</keyword>
<evidence type="ECO:0000256" key="4">
    <source>
        <dbReference type="ARBA" id="ARBA00023315"/>
    </source>
</evidence>
<dbReference type="AlphaFoldDB" id="A0A1M7JZH2"/>
<comment type="similarity">
    <text evidence="2">In the N-terminal section; belongs to the N-acetylglucosamine-1-phosphate uridyltransferase family.</text>
</comment>
<protein>
    <submittedName>
        <fullName evidence="5">Transferase hexapeptide (Six repeat-containing protein)</fullName>
    </submittedName>
</protein>
<dbReference type="Proteomes" id="UP000183208">
    <property type="component" value="Unassembled WGS sequence"/>
</dbReference>
<organism evidence="5 6">
    <name type="scientific">Bradyrhizobium lablabi</name>
    <dbReference type="NCBI Taxonomy" id="722472"/>
    <lineage>
        <taxon>Bacteria</taxon>
        <taxon>Pseudomonadati</taxon>
        <taxon>Pseudomonadota</taxon>
        <taxon>Alphaproteobacteria</taxon>
        <taxon>Hyphomicrobiales</taxon>
        <taxon>Nitrobacteraceae</taxon>
        <taxon>Bradyrhizobium</taxon>
    </lineage>
</organism>
<name>A0A1M7JZH2_9BRAD</name>
<dbReference type="InterPro" id="IPR001451">
    <property type="entry name" value="Hexapep"/>
</dbReference>
<reference evidence="5 6" key="1">
    <citation type="submission" date="2016-10" db="EMBL/GenBank/DDBJ databases">
        <authorList>
            <person name="de Groot N.N."/>
        </authorList>
    </citation>
    <scope>NUCLEOTIDE SEQUENCE [LARGE SCALE GENOMIC DNA]</scope>
    <source>
        <strain evidence="5 6">GAS522</strain>
    </source>
</reference>
<gene>
    <name evidence="5" type="ORF">SAMN05444171_0066</name>
</gene>
<keyword evidence="4" id="KW-0012">Acyltransferase</keyword>
<dbReference type="InterPro" id="IPR011004">
    <property type="entry name" value="Trimer_LpxA-like_sf"/>
</dbReference>
<comment type="similarity">
    <text evidence="1">In the C-terminal section; belongs to the transferase hexapeptide repeat family.</text>
</comment>